<dbReference type="AlphaFoldDB" id="A0A0C1ZBN4"/>
<feature type="transmembrane region" description="Helical" evidence="1">
    <location>
        <begin position="304"/>
        <end position="322"/>
    </location>
</feature>
<sequence>MTQRQDASEPPQRKIAWLGPVLVWGIAALVLLSQLGATGLWTLGELPVLDRTLAALGEPRSELTRSPWLPDQLRTFVYAASGRVDAGLRLPGALAGLGLVALALVSARRLGWSSAWVALAGCFALAMPGLLASSRTVLGNPTGELWLSAASLCLIASCDRARRGAERGSGLGWRIAFGLLGLSCLVAAVASLGVVLGGCLPLVLVALADVARDPEHGGIELPRWAVISAWTGAAVAGFFGLWLAWNQGEGYIPLLGAAKDLSLIENPSKAGFTDALESFGYQAFPFTGLVVLGLLGPGRARWPALWLGVALVVVSVWTLTYGPTPTPVTIPAALLATAACKRMFDSDEPIAARRLLVFGAILGALVLGKDAGRTPARIASPLLQLTEIEFPQPGVVPGFDLVASLPRMSKQFAGLLLLAHLLAPRSTDQREWAWAPVWVASKLSTLMTIADRLVTRARVGGSGLHRLRTAAPLVLLFAALTHQIWAFGVVTLTQVNQQMSIAAPLRGFIAGVEAGQIPDPMLGLHRIRDPGLDYYGPGTEHEVFLSNRSDLDKWLGVEAPRTALIRRTDLPPIFSAARSGDRPLFVLDNSHHAYVLVANFLPPGHEDQNPLLGIAFSEPLTLANETLVGWQPYVDLIAWEIEGELHRGSKATLHAVFRVQRPMPAGTQMYARLQKGKVSRVAAEPHELTGGALPPNYWRAGDYIHHRFEFKVPWLEVLPGEHELIVGLRRSEKSNLKISVPEGKRGEHGVEVRGKSHEFAKIGVVELAW</sequence>
<gene>
    <name evidence="2" type="ORF">DB30_05834</name>
</gene>
<dbReference type="EMBL" id="JMCC02000059">
    <property type="protein sequence ID" value="KIG15134.1"/>
    <property type="molecule type" value="Genomic_DNA"/>
</dbReference>
<dbReference type="RefSeq" id="WP_052552134.1">
    <property type="nucleotide sequence ID" value="NZ_JMCC02000059.1"/>
</dbReference>
<feature type="transmembrane region" description="Helical" evidence="1">
    <location>
        <begin position="112"/>
        <end position="131"/>
    </location>
</feature>
<feature type="transmembrane region" description="Helical" evidence="1">
    <location>
        <begin position="473"/>
        <end position="492"/>
    </location>
</feature>
<feature type="transmembrane region" description="Helical" evidence="1">
    <location>
        <begin position="224"/>
        <end position="245"/>
    </location>
</feature>
<feature type="transmembrane region" description="Helical" evidence="1">
    <location>
        <begin position="351"/>
        <end position="368"/>
    </location>
</feature>
<organism evidence="2 3">
    <name type="scientific">Enhygromyxa salina</name>
    <dbReference type="NCBI Taxonomy" id="215803"/>
    <lineage>
        <taxon>Bacteria</taxon>
        <taxon>Pseudomonadati</taxon>
        <taxon>Myxococcota</taxon>
        <taxon>Polyangia</taxon>
        <taxon>Nannocystales</taxon>
        <taxon>Nannocystaceae</taxon>
        <taxon>Enhygromyxa</taxon>
    </lineage>
</organism>
<keyword evidence="1" id="KW-1133">Transmembrane helix</keyword>
<feature type="transmembrane region" description="Helical" evidence="1">
    <location>
        <begin position="279"/>
        <end position="297"/>
    </location>
</feature>
<comment type="caution">
    <text evidence="2">The sequence shown here is derived from an EMBL/GenBank/DDBJ whole genome shotgun (WGS) entry which is preliminary data.</text>
</comment>
<feature type="transmembrane region" description="Helical" evidence="1">
    <location>
        <begin position="195"/>
        <end position="212"/>
    </location>
</feature>
<dbReference type="Proteomes" id="UP000031599">
    <property type="component" value="Unassembled WGS sequence"/>
</dbReference>
<name>A0A0C1ZBN4_9BACT</name>
<proteinExistence type="predicted"/>
<keyword evidence="1" id="KW-0472">Membrane</keyword>
<protein>
    <submittedName>
        <fullName evidence="2">Uncharacterized protein</fullName>
    </submittedName>
</protein>
<evidence type="ECO:0000256" key="1">
    <source>
        <dbReference type="SAM" id="Phobius"/>
    </source>
</evidence>
<reference evidence="2 3" key="1">
    <citation type="submission" date="2014-12" db="EMBL/GenBank/DDBJ databases">
        <title>Genome assembly of Enhygromyxa salina DSM 15201.</title>
        <authorList>
            <person name="Sharma G."/>
            <person name="Subramanian S."/>
        </authorList>
    </citation>
    <scope>NUCLEOTIDE SEQUENCE [LARGE SCALE GENOMIC DNA]</scope>
    <source>
        <strain evidence="2 3">DSM 15201</strain>
    </source>
</reference>
<feature type="transmembrane region" description="Helical" evidence="1">
    <location>
        <begin position="86"/>
        <end position="105"/>
    </location>
</feature>
<keyword evidence="1" id="KW-0812">Transmembrane</keyword>
<accession>A0A0C1ZBN4</accession>
<evidence type="ECO:0000313" key="2">
    <source>
        <dbReference type="EMBL" id="KIG15134.1"/>
    </source>
</evidence>
<evidence type="ECO:0000313" key="3">
    <source>
        <dbReference type="Proteomes" id="UP000031599"/>
    </source>
</evidence>
<feature type="transmembrane region" description="Helical" evidence="1">
    <location>
        <begin position="21"/>
        <end position="43"/>
    </location>
</feature>